<proteinExistence type="predicted"/>
<keyword evidence="3" id="KW-1185">Reference proteome</keyword>
<evidence type="ECO:0000313" key="2">
    <source>
        <dbReference type="EMBL" id="RJG07052.1"/>
    </source>
</evidence>
<comment type="caution">
    <text evidence="2">The sequence shown here is derived from an EMBL/GenBank/DDBJ whole genome shotgun (WGS) entry which is preliminary data.</text>
</comment>
<gene>
    <name evidence="2" type="ORF">D3870_14535</name>
</gene>
<dbReference type="EMBL" id="QYUN01000002">
    <property type="protein sequence ID" value="RJG07052.1"/>
    <property type="molecule type" value="Genomic_DNA"/>
</dbReference>
<evidence type="ECO:0000256" key="1">
    <source>
        <dbReference type="SAM" id="MobiDB-lite"/>
    </source>
</evidence>
<dbReference type="Gene3D" id="2.40.160.10">
    <property type="entry name" value="Porin"/>
    <property type="match status" value="1"/>
</dbReference>
<dbReference type="InterPro" id="IPR017467">
    <property type="entry name" value="CHP03016_PEP-CTERM"/>
</dbReference>
<evidence type="ECO:0000313" key="3">
    <source>
        <dbReference type="Proteomes" id="UP000285190"/>
    </source>
</evidence>
<dbReference type="Proteomes" id="UP000285190">
    <property type="component" value="Unassembled WGS sequence"/>
</dbReference>
<dbReference type="InterPro" id="IPR023614">
    <property type="entry name" value="Porin_dom_sf"/>
</dbReference>
<feature type="region of interest" description="Disordered" evidence="1">
    <location>
        <begin position="1"/>
        <end position="44"/>
    </location>
</feature>
<sequence>MPSRRPSVSSDHRRPTSISSITKRKNSPVEVTMGRTTTKTAGRNRLEKNSWRLAGTAAVVALALCPPTMAAEWKFTPALDIAETYTDNLRLSPSGSATSDFVTQISPGIAIAGTGRGLHVKADYVMQNLAYARERSGISTNHMLNARANAELVEELFFLDGKAAISQQNVSPFGPQTNSNLNLTDNRADVRTWNVSPHLRHRFGQTATAQLRYTRDAVDTSTGSLLDTESDRVLFNLNSGPAFKSLGWGVQYSNQKTHYSDAATLEMEEIALNLRYLISPRFSLTTSVGHEDNNYLSIGEQPSGYFWSAGFVWTPSERTSITASAGRRFYGASYSLAASHRTRNTVWSVGYHEDITTTQSQFAVPMTIDTAGFLNQLWKSSIPDSETRAQVVDAFIRSTGLPASLAQAVNTFTNRVFLQKTAQASVALNSAKNTLVLSLFNTRRDGQSTQAIDNALLGAANALLEDNTRQFGANAVWNWRLSSRTSLNFGAGYTRAHSISTGRRDNDKSFRLALVRQFQPRLKGVIEYRRLRHASSESNSDFRENAITASLLMGF</sequence>
<dbReference type="AlphaFoldDB" id="A0A418X3K7"/>
<dbReference type="NCBIfam" id="TIGR03016">
    <property type="entry name" value="pepcterm_hypo_1"/>
    <property type="match status" value="1"/>
</dbReference>
<reference evidence="2 3" key="1">
    <citation type="submission" date="2018-09" db="EMBL/GenBank/DDBJ databases">
        <authorList>
            <person name="Zhu H."/>
        </authorList>
    </citation>
    <scope>NUCLEOTIDE SEQUENCE [LARGE SCALE GENOMIC DNA]</scope>
    <source>
        <strain evidence="2 3">K2R10-39</strain>
    </source>
</reference>
<protein>
    <submittedName>
        <fullName evidence="2">TIGR03016 family PEP-CTERM system-associated outer membrane protein</fullName>
    </submittedName>
</protein>
<accession>A0A418X3K7</accession>
<dbReference type="SUPFAM" id="SSF56935">
    <property type="entry name" value="Porins"/>
    <property type="match status" value="1"/>
</dbReference>
<name>A0A418X3K7_9BURK</name>
<organism evidence="2 3">
    <name type="scientific">Noviherbaspirillum cavernae</name>
    <dbReference type="NCBI Taxonomy" id="2320862"/>
    <lineage>
        <taxon>Bacteria</taxon>
        <taxon>Pseudomonadati</taxon>
        <taxon>Pseudomonadota</taxon>
        <taxon>Betaproteobacteria</taxon>
        <taxon>Burkholderiales</taxon>
        <taxon>Oxalobacteraceae</taxon>
        <taxon>Noviherbaspirillum</taxon>
    </lineage>
</organism>